<dbReference type="GO" id="GO:0006260">
    <property type="term" value="P:DNA replication"/>
    <property type="evidence" value="ECO:0007669"/>
    <property type="project" value="UniProtKB-UniRule"/>
</dbReference>
<dbReference type="EMBL" id="LR134479">
    <property type="protein sequence ID" value="VEI21942.1"/>
    <property type="molecule type" value="Genomic_DNA"/>
</dbReference>
<proteinExistence type="inferred from homology"/>
<dbReference type="PROSITE" id="PS00618">
    <property type="entry name" value="RECF_2"/>
    <property type="match status" value="1"/>
</dbReference>
<dbReference type="GO" id="GO:0000731">
    <property type="term" value="P:DNA synthesis involved in DNA repair"/>
    <property type="evidence" value="ECO:0007669"/>
    <property type="project" value="TreeGrafter"/>
</dbReference>
<dbReference type="InterPro" id="IPR027417">
    <property type="entry name" value="P-loop_NTPase"/>
</dbReference>
<evidence type="ECO:0000256" key="2">
    <source>
        <dbReference type="ARBA" id="ARBA00008016"/>
    </source>
</evidence>
<keyword evidence="4 13" id="KW-0963">Cytoplasm</keyword>
<dbReference type="InterPro" id="IPR003395">
    <property type="entry name" value="RecF/RecN/SMC_N"/>
</dbReference>
<evidence type="ECO:0000256" key="7">
    <source>
        <dbReference type="ARBA" id="ARBA00022763"/>
    </source>
</evidence>
<evidence type="ECO:0000256" key="11">
    <source>
        <dbReference type="ARBA" id="ARBA00023236"/>
    </source>
</evidence>
<dbReference type="Proteomes" id="UP000282386">
    <property type="component" value="Chromosome"/>
</dbReference>
<evidence type="ECO:0000256" key="12">
    <source>
        <dbReference type="ARBA" id="ARBA00025401"/>
    </source>
</evidence>
<evidence type="ECO:0000256" key="5">
    <source>
        <dbReference type="ARBA" id="ARBA00022705"/>
    </source>
</evidence>
<dbReference type="SUPFAM" id="SSF52540">
    <property type="entry name" value="P-loop containing nucleoside triphosphate hydrolases"/>
    <property type="match status" value="1"/>
</dbReference>
<dbReference type="GO" id="GO:0009432">
    <property type="term" value="P:SOS response"/>
    <property type="evidence" value="ECO:0007669"/>
    <property type="project" value="UniProtKB-UniRule"/>
</dbReference>
<dbReference type="InterPro" id="IPR001238">
    <property type="entry name" value="DNA-binding_RecF"/>
</dbReference>
<feature type="binding site" evidence="13">
    <location>
        <begin position="30"/>
        <end position="37"/>
    </location>
    <ligand>
        <name>ATP</name>
        <dbReference type="ChEBI" id="CHEBI:30616"/>
    </ligand>
</feature>
<dbReference type="PANTHER" id="PTHR32182">
    <property type="entry name" value="DNA REPLICATION AND REPAIR PROTEIN RECF"/>
    <property type="match status" value="1"/>
</dbReference>
<evidence type="ECO:0000259" key="15">
    <source>
        <dbReference type="Pfam" id="PF02463"/>
    </source>
</evidence>
<dbReference type="GO" id="GO:0005737">
    <property type="term" value="C:cytoplasm"/>
    <property type="evidence" value="ECO:0007669"/>
    <property type="project" value="UniProtKB-SubCell"/>
</dbReference>
<dbReference type="GO" id="GO:0003697">
    <property type="term" value="F:single-stranded DNA binding"/>
    <property type="evidence" value="ECO:0007669"/>
    <property type="project" value="UniProtKB-UniRule"/>
</dbReference>
<dbReference type="RefSeq" id="WP_126499360.1">
    <property type="nucleotide sequence ID" value="NZ_LR134479.1"/>
</dbReference>
<evidence type="ECO:0000256" key="13">
    <source>
        <dbReference type="HAMAP-Rule" id="MF_00365"/>
    </source>
</evidence>
<name>A0A7Z9A305_9MICC</name>
<evidence type="ECO:0000256" key="8">
    <source>
        <dbReference type="ARBA" id="ARBA00022840"/>
    </source>
</evidence>
<evidence type="ECO:0000256" key="4">
    <source>
        <dbReference type="ARBA" id="ARBA00022490"/>
    </source>
</evidence>
<gene>
    <name evidence="13 16" type="primary">recF</name>
    <name evidence="16" type="ORF">NCTC10207_00003</name>
</gene>
<keyword evidence="5 13" id="KW-0235">DNA replication</keyword>
<dbReference type="GO" id="GO:0006302">
    <property type="term" value="P:double-strand break repair"/>
    <property type="evidence" value="ECO:0007669"/>
    <property type="project" value="TreeGrafter"/>
</dbReference>
<keyword evidence="9 13" id="KW-0238">DNA-binding</keyword>
<protein>
    <recommendedName>
        <fullName evidence="3 13">DNA replication and repair protein RecF</fullName>
    </recommendedName>
</protein>
<evidence type="ECO:0000256" key="3">
    <source>
        <dbReference type="ARBA" id="ARBA00020170"/>
    </source>
</evidence>
<comment type="similarity">
    <text evidence="2 13 14">Belongs to the RecF family.</text>
</comment>
<keyword evidence="8 13" id="KW-0067">ATP-binding</keyword>
<dbReference type="AlphaFoldDB" id="A0A7Z9A305"/>
<dbReference type="GO" id="GO:0005524">
    <property type="term" value="F:ATP binding"/>
    <property type="evidence" value="ECO:0007669"/>
    <property type="project" value="UniProtKB-UniRule"/>
</dbReference>
<keyword evidence="11 13" id="KW-0742">SOS response</keyword>
<evidence type="ECO:0000313" key="16">
    <source>
        <dbReference type="EMBL" id="VEI21942.1"/>
    </source>
</evidence>
<evidence type="ECO:0000313" key="17">
    <source>
        <dbReference type="Proteomes" id="UP000282386"/>
    </source>
</evidence>
<dbReference type="PROSITE" id="PS00617">
    <property type="entry name" value="RECF_1"/>
    <property type="match status" value="1"/>
</dbReference>
<dbReference type="Gene3D" id="3.40.50.300">
    <property type="entry name" value="P-loop containing nucleotide triphosphate hydrolases"/>
    <property type="match status" value="1"/>
</dbReference>
<keyword evidence="6 13" id="KW-0547">Nucleotide-binding</keyword>
<dbReference type="Pfam" id="PF02463">
    <property type="entry name" value="SMC_N"/>
    <property type="match status" value="1"/>
</dbReference>
<sequence length="402" mass="44379">MFIDHVSLLDYRTYPLLSLPLSSGVTVFLGPNGVGKTNIVEAIDYTANLSSHRVSNDAPLVRVGASRAYIRTRTVRGSQQTVTEFEVAPGRSNRVRINRAAPVRAREALGIARTVLFSPEDLQLVRGEPAARRRFVDDLAVSLRPAVAGYRSEYERILRQRNSLLKSMQRRRTGSASADENAMSTLAVWNEQLAEVGSQLLAARFRVLCILLPQLKRAYAGLTDGSKDVSLTYESTVFPSVTERGLEHAARMRLEEFKVAILRCFEERRSEEIERGITLVGPHREDITLLLGGLAVKQFASHGESWSFALAMRLASWFVHLEDDPSPGSSPILILDDVFAELDAARRHRLGALVREAEQVLITCAVLSDIPEELGAYRIVTVSPGAAGYAGEQNLSDGKTHE</sequence>
<evidence type="ECO:0000256" key="1">
    <source>
        <dbReference type="ARBA" id="ARBA00004496"/>
    </source>
</evidence>
<dbReference type="InterPro" id="IPR042174">
    <property type="entry name" value="RecF_2"/>
</dbReference>
<comment type="function">
    <text evidence="12 13 14">The RecF protein is involved in DNA metabolism; it is required for DNA replication and normal SOS inducibility. RecF binds preferentially to single-stranded, linear DNA. It also seems to bind ATP.</text>
</comment>
<feature type="domain" description="RecF/RecN/SMC N-terminal" evidence="15">
    <location>
        <begin position="3"/>
        <end position="364"/>
    </location>
</feature>
<dbReference type="Gene3D" id="1.20.1050.90">
    <property type="entry name" value="RecF/RecN/SMC, N-terminal domain"/>
    <property type="match status" value="1"/>
</dbReference>
<dbReference type="PANTHER" id="PTHR32182:SF0">
    <property type="entry name" value="DNA REPLICATION AND REPAIR PROTEIN RECF"/>
    <property type="match status" value="1"/>
</dbReference>
<keyword evidence="10 13" id="KW-0234">DNA repair</keyword>
<evidence type="ECO:0000256" key="14">
    <source>
        <dbReference type="RuleBase" id="RU000578"/>
    </source>
</evidence>
<reference evidence="16 17" key="1">
    <citation type="submission" date="2018-12" db="EMBL/GenBank/DDBJ databases">
        <authorList>
            <consortium name="Pathogen Informatics"/>
        </authorList>
    </citation>
    <scope>NUCLEOTIDE SEQUENCE [LARGE SCALE GENOMIC DNA]</scope>
    <source>
        <strain evidence="16 17">NCTC10207</strain>
    </source>
</reference>
<comment type="subcellular location">
    <subcellularLocation>
        <location evidence="1 13 14">Cytoplasm</location>
    </subcellularLocation>
</comment>
<evidence type="ECO:0000256" key="10">
    <source>
        <dbReference type="ARBA" id="ARBA00023204"/>
    </source>
</evidence>
<organism evidence="16 17">
    <name type="scientific">Rothia aeria</name>
    <dbReference type="NCBI Taxonomy" id="172042"/>
    <lineage>
        <taxon>Bacteria</taxon>
        <taxon>Bacillati</taxon>
        <taxon>Actinomycetota</taxon>
        <taxon>Actinomycetes</taxon>
        <taxon>Micrococcales</taxon>
        <taxon>Micrococcaceae</taxon>
        <taxon>Rothia</taxon>
    </lineage>
</organism>
<accession>A0A7Z9A305</accession>
<dbReference type="NCBIfam" id="TIGR00611">
    <property type="entry name" value="recf"/>
    <property type="match status" value="1"/>
</dbReference>
<keyword evidence="7 13" id="KW-0227">DNA damage</keyword>
<evidence type="ECO:0000256" key="9">
    <source>
        <dbReference type="ARBA" id="ARBA00023125"/>
    </source>
</evidence>
<dbReference type="InterPro" id="IPR018078">
    <property type="entry name" value="DNA-binding_RecF_CS"/>
</dbReference>
<evidence type="ECO:0000256" key="6">
    <source>
        <dbReference type="ARBA" id="ARBA00022741"/>
    </source>
</evidence>
<dbReference type="HAMAP" id="MF_00365">
    <property type="entry name" value="RecF"/>
    <property type="match status" value="1"/>
</dbReference>